<keyword evidence="1" id="KW-0677">Repeat</keyword>
<gene>
    <name evidence="5" type="ORF">C2845_PM11G13300</name>
</gene>
<dbReference type="STRING" id="4540.A0A3L6RNC7"/>
<proteinExistence type="predicted"/>
<protein>
    <recommendedName>
        <fullName evidence="4">K Homology domain-containing protein</fullName>
    </recommendedName>
</protein>
<evidence type="ECO:0000256" key="3">
    <source>
        <dbReference type="SAM" id="MobiDB-lite"/>
    </source>
</evidence>
<evidence type="ECO:0000259" key="4">
    <source>
        <dbReference type="SMART" id="SM00322"/>
    </source>
</evidence>
<dbReference type="InterPro" id="IPR004087">
    <property type="entry name" value="KH_dom"/>
</dbReference>
<feature type="domain" description="K Homology" evidence="4">
    <location>
        <begin position="181"/>
        <end position="256"/>
    </location>
</feature>
<name>A0A3L6RNC7_PANMI</name>
<dbReference type="CDD" id="cd22459">
    <property type="entry name" value="KH-I_PEPPER_rpt1_like"/>
    <property type="match status" value="1"/>
</dbReference>
<dbReference type="SMART" id="SM00322">
    <property type="entry name" value="KH"/>
    <property type="match status" value="3"/>
</dbReference>
<reference evidence="6" key="1">
    <citation type="journal article" date="2019" name="Nat. Commun.">
        <title>The genome of broomcorn millet.</title>
        <authorList>
            <person name="Zou C."/>
            <person name="Miki D."/>
            <person name="Li D."/>
            <person name="Tang Q."/>
            <person name="Xiao L."/>
            <person name="Rajput S."/>
            <person name="Deng P."/>
            <person name="Jia W."/>
            <person name="Huang R."/>
            <person name="Zhang M."/>
            <person name="Sun Y."/>
            <person name="Hu J."/>
            <person name="Fu X."/>
            <person name="Schnable P.S."/>
            <person name="Li F."/>
            <person name="Zhang H."/>
            <person name="Feng B."/>
            <person name="Zhu X."/>
            <person name="Liu R."/>
            <person name="Schnable J.C."/>
            <person name="Zhu J.-K."/>
            <person name="Zhang H."/>
        </authorList>
    </citation>
    <scope>NUCLEOTIDE SEQUENCE [LARGE SCALE GENOMIC DNA]</scope>
</reference>
<evidence type="ECO:0000313" key="5">
    <source>
        <dbReference type="EMBL" id="RLN07105.1"/>
    </source>
</evidence>
<sequence length="509" mass="56450">MALPPEEEAAIDGIPEAGVEEEEDPEEVEPWVPSSDSDSEPDADRPALEPPDPSPGAAEPELQPERMAVKEERGEGEEARPRWPGWPGASVFRLLVPADKVGGLIGRRGSTVKRLCDETRARVRVIDAAHAAADRTVLVSATEEVEAELSPAMNAAIKIFKHINGIEEINCDGTLFASAPEICSVRLLVPAAQALHLIGTQGVTIKSIQESTGAMIRIIDEDELLDFEALDERIVEIYGISVKVHNALKSVLGLLRKFLVDHGVLHLFERKNQEVAQSQDTSKENQFIDAYHLAVNQDFWLYDQRGYGTPTSNRPFYGHDPSISDPYSSDIIHATDSLMAQLGHAKPKGSRFLYGCDPSSRDQYSSDPSQPIDPLITQTMKIPLPYAEEIIGARGETIEFIRSVSGAVVILEEIGDYPEEFLVMIKGSPSQVQTAHQLLQEVLSGNRKPRWLHSPLPHAVATSWDYLQPWHHEDEPPRGHRRYPTHHDHRGYYGLYQGEIRAALPTPRV</sequence>
<evidence type="ECO:0000256" key="1">
    <source>
        <dbReference type="ARBA" id="ARBA00022737"/>
    </source>
</evidence>
<dbReference type="EMBL" id="PQIB02000007">
    <property type="protein sequence ID" value="RLN07105.1"/>
    <property type="molecule type" value="Genomic_DNA"/>
</dbReference>
<dbReference type="InterPro" id="IPR004088">
    <property type="entry name" value="KH_dom_type_1"/>
</dbReference>
<dbReference type="GO" id="GO:0003723">
    <property type="term" value="F:RNA binding"/>
    <property type="evidence" value="ECO:0007669"/>
    <property type="project" value="UniProtKB-UniRule"/>
</dbReference>
<evidence type="ECO:0000313" key="6">
    <source>
        <dbReference type="Proteomes" id="UP000275267"/>
    </source>
</evidence>
<dbReference type="Gene3D" id="3.30.310.210">
    <property type="match status" value="1"/>
</dbReference>
<dbReference type="Proteomes" id="UP000275267">
    <property type="component" value="Unassembled WGS sequence"/>
</dbReference>
<comment type="caution">
    <text evidence="5">The sequence shown here is derived from an EMBL/GenBank/DDBJ whole genome shotgun (WGS) entry which is preliminary data.</text>
</comment>
<feature type="compositionally biased region" description="Acidic residues" evidence="3">
    <location>
        <begin position="1"/>
        <end position="10"/>
    </location>
</feature>
<feature type="domain" description="K Homology" evidence="4">
    <location>
        <begin position="88"/>
        <end position="161"/>
    </location>
</feature>
<feature type="compositionally biased region" description="Acidic residues" evidence="3">
    <location>
        <begin position="18"/>
        <end position="29"/>
    </location>
</feature>
<dbReference type="OrthoDB" id="442947at2759"/>
<dbReference type="InterPro" id="IPR036612">
    <property type="entry name" value="KH_dom_type_1_sf"/>
</dbReference>
<keyword evidence="2" id="KW-0694">RNA-binding</keyword>
<keyword evidence="6" id="KW-1185">Reference proteome</keyword>
<accession>A0A3L6RNC7</accession>
<dbReference type="AlphaFoldDB" id="A0A3L6RNC7"/>
<dbReference type="PROSITE" id="PS50084">
    <property type="entry name" value="KH_TYPE_1"/>
    <property type="match status" value="3"/>
</dbReference>
<evidence type="ECO:0000256" key="2">
    <source>
        <dbReference type="PROSITE-ProRule" id="PRU00117"/>
    </source>
</evidence>
<dbReference type="PANTHER" id="PTHR10288">
    <property type="entry name" value="KH DOMAIN CONTAINING RNA BINDING PROTEIN"/>
    <property type="match status" value="1"/>
</dbReference>
<feature type="region of interest" description="Disordered" evidence="3">
    <location>
        <begin position="1"/>
        <end position="84"/>
    </location>
</feature>
<dbReference type="Pfam" id="PF00013">
    <property type="entry name" value="KH_1"/>
    <property type="match status" value="3"/>
</dbReference>
<feature type="compositionally biased region" description="Basic and acidic residues" evidence="3">
    <location>
        <begin position="63"/>
        <end position="81"/>
    </location>
</feature>
<dbReference type="Gene3D" id="3.30.1370.10">
    <property type="entry name" value="K Homology domain, type 1"/>
    <property type="match status" value="1"/>
</dbReference>
<feature type="domain" description="K Homology" evidence="4">
    <location>
        <begin position="374"/>
        <end position="444"/>
    </location>
</feature>
<organism evidence="5 6">
    <name type="scientific">Panicum miliaceum</name>
    <name type="common">Proso millet</name>
    <name type="synonym">Broomcorn millet</name>
    <dbReference type="NCBI Taxonomy" id="4540"/>
    <lineage>
        <taxon>Eukaryota</taxon>
        <taxon>Viridiplantae</taxon>
        <taxon>Streptophyta</taxon>
        <taxon>Embryophyta</taxon>
        <taxon>Tracheophyta</taxon>
        <taxon>Spermatophyta</taxon>
        <taxon>Magnoliopsida</taxon>
        <taxon>Liliopsida</taxon>
        <taxon>Poales</taxon>
        <taxon>Poaceae</taxon>
        <taxon>PACMAD clade</taxon>
        <taxon>Panicoideae</taxon>
        <taxon>Panicodae</taxon>
        <taxon>Paniceae</taxon>
        <taxon>Panicinae</taxon>
        <taxon>Panicum</taxon>
        <taxon>Panicum sect. Panicum</taxon>
    </lineage>
</organism>
<dbReference type="SUPFAM" id="SSF54791">
    <property type="entry name" value="Eukaryotic type KH-domain (KH-domain type I)"/>
    <property type="match status" value="3"/>
</dbReference>